<dbReference type="EMBL" id="CP137624">
    <property type="protein sequence ID" value="WPK10292.1"/>
    <property type="molecule type" value="Genomic_DNA"/>
</dbReference>
<dbReference type="Proteomes" id="UP001322664">
    <property type="component" value="Chromosome"/>
</dbReference>
<keyword evidence="3" id="KW-1185">Reference proteome</keyword>
<protein>
    <submittedName>
        <fullName evidence="2">DUF2500 domain-containing protein</fullName>
    </submittedName>
</protein>
<organism evidence="2 3">
    <name type="scientific">Lysinibacillus louembei</name>
    <dbReference type="NCBI Taxonomy" id="1470088"/>
    <lineage>
        <taxon>Bacteria</taxon>
        <taxon>Bacillati</taxon>
        <taxon>Bacillota</taxon>
        <taxon>Bacilli</taxon>
        <taxon>Bacillales</taxon>
        <taxon>Bacillaceae</taxon>
        <taxon>Lysinibacillus</taxon>
    </lineage>
</organism>
<proteinExistence type="predicted"/>
<name>A0ABZ0RZ71_9BACI</name>
<feature type="transmembrane region" description="Helical" evidence="1">
    <location>
        <begin position="12"/>
        <end position="33"/>
    </location>
</feature>
<dbReference type="Pfam" id="PF10694">
    <property type="entry name" value="DUF2500"/>
    <property type="match status" value="1"/>
</dbReference>
<evidence type="ECO:0000313" key="2">
    <source>
        <dbReference type="EMBL" id="WPK10292.1"/>
    </source>
</evidence>
<keyword evidence="1" id="KW-0472">Membrane</keyword>
<sequence>MYYDPNPLGNAMFTIVPLLIIGVFIFMVVKGLTQWSANNNSPRLTVPATVVTKRTQVSRNHHHANDHMHSTSSTSYYVTFQFESGDRSEFSMNGSEYGMLAEGDIGKLTFQGTRYLGFERV</sequence>
<reference evidence="2 3" key="1">
    <citation type="submission" date="2023-09" db="EMBL/GenBank/DDBJ databases">
        <authorList>
            <person name="Page C.A."/>
            <person name="Perez-Diaz I.M."/>
        </authorList>
    </citation>
    <scope>NUCLEOTIDE SEQUENCE [LARGE SCALE GENOMIC DNA]</scope>
    <source>
        <strain evidence="2 3">Ll15</strain>
    </source>
</reference>
<dbReference type="Gene3D" id="2.40.50.660">
    <property type="match status" value="1"/>
</dbReference>
<gene>
    <name evidence="2" type="ORF">R6U77_10125</name>
</gene>
<dbReference type="InterPro" id="IPR019635">
    <property type="entry name" value="DUF2500"/>
</dbReference>
<keyword evidence="1" id="KW-0812">Transmembrane</keyword>
<evidence type="ECO:0000313" key="3">
    <source>
        <dbReference type="Proteomes" id="UP001322664"/>
    </source>
</evidence>
<dbReference type="RefSeq" id="WP_319835562.1">
    <property type="nucleotide sequence ID" value="NZ_CP137624.1"/>
</dbReference>
<keyword evidence="1" id="KW-1133">Transmembrane helix</keyword>
<accession>A0ABZ0RZ71</accession>
<evidence type="ECO:0000256" key="1">
    <source>
        <dbReference type="SAM" id="Phobius"/>
    </source>
</evidence>